<accession>A0AAV3P2I0</accession>
<proteinExistence type="predicted"/>
<dbReference type="EMBL" id="BAABME010000764">
    <property type="protein sequence ID" value="GAA0145322.1"/>
    <property type="molecule type" value="Genomic_DNA"/>
</dbReference>
<name>A0AAV3P2I0_LITER</name>
<organism evidence="1 2">
    <name type="scientific">Lithospermum erythrorhizon</name>
    <name type="common">Purple gromwell</name>
    <name type="synonym">Lithospermum officinale var. erythrorhizon</name>
    <dbReference type="NCBI Taxonomy" id="34254"/>
    <lineage>
        <taxon>Eukaryota</taxon>
        <taxon>Viridiplantae</taxon>
        <taxon>Streptophyta</taxon>
        <taxon>Embryophyta</taxon>
        <taxon>Tracheophyta</taxon>
        <taxon>Spermatophyta</taxon>
        <taxon>Magnoliopsida</taxon>
        <taxon>eudicotyledons</taxon>
        <taxon>Gunneridae</taxon>
        <taxon>Pentapetalae</taxon>
        <taxon>asterids</taxon>
        <taxon>lamiids</taxon>
        <taxon>Boraginales</taxon>
        <taxon>Boraginaceae</taxon>
        <taxon>Boraginoideae</taxon>
        <taxon>Lithospermeae</taxon>
        <taxon>Lithospermum</taxon>
    </lineage>
</organism>
<reference evidence="1 2" key="1">
    <citation type="submission" date="2024-01" db="EMBL/GenBank/DDBJ databases">
        <title>The complete chloroplast genome sequence of Lithospermum erythrorhizon: insights into the phylogenetic relationship among Boraginaceae species and the maternal lineages of purple gromwells.</title>
        <authorList>
            <person name="Okada T."/>
            <person name="Watanabe K."/>
        </authorList>
    </citation>
    <scope>NUCLEOTIDE SEQUENCE [LARGE SCALE GENOMIC DNA]</scope>
</reference>
<keyword evidence="2" id="KW-1185">Reference proteome</keyword>
<dbReference type="AlphaFoldDB" id="A0AAV3P2I0"/>
<evidence type="ECO:0000313" key="1">
    <source>
        <dbReference type="EMBL" id="GAA0145322.1"/>
    </source>
</evidence>
<comment type="caution">
    <text evidence="1">The sequence shown here is derived from an EMBL/GenBank/DDBJ whole genome shotgun (WGS) entry which is preliminary data.</text>
</comment>
<protein>
    <recommendedName>
        <fullName evidence="3">UBN2 domain-containing protein</fullName>
    </recommendedName>
</protein>
<evidence type="ECO:0008006" key="3">
    <source>
        <dbReference type="Google" id="ProtNLM"/>
    </source>
</evidence>
<gene>
    <name evidence="1" type="ORF">LIER_05543</name>
</gene>
<dbReference type="Proteomes" id="UP001454036">
    <property type="component" value="Unassembled WGS sequence"/>
</dbReference>
<sequence>MSNEKLIREILKTLPKKFVHKVIAIEKAQDLTTMSVNELIGNLTTFEMSLDDGELSKRKRITLKVASNDVHDEVLGETMNMEPVVLDNKTNQRVLSVKNVKDICIFMCYVLTLTDDDSKNKMVKKRKLATFFAFIVETEPQVADSLDDNNENEDVMTEEELLKDYKLLYTK</sequence>
<evidence type="ECO:0000313" key="2">
    <source>
        <dbReference type="Proteomes" id="UP001454036"/>
    </source>
</evidence>